<dbReference type="Proteomes" id="UP000196138">
    <property type="component" value="Chromosome"/>
</dbReference>
<dbReference type="AlphaFoldDB" id="A0A1Y0ETH9"/>
<accession>A0A1Y0ETH9</accession>
<dbReference type="KEGG" id="cser:CCO03_18520"/>
<protein>
    <recommendedName>
        <fullName evidence="3">AAA family ATPase</fullName>
    </recommendedName>
</protein>
<reference evidence="1 2" key="1">
    <citation type="submission" date="2017-05" db="EMBL/GenBank/DDBJ databases">
        <authorList>
            <person name="Song R."/>
            <person name="Chenine A.L."/>
            <person name="Ruprecht R.M."/>
        </authorList>
    </citation>
    <scope>NUCLEOTIDE SEQUENCE [LARGE SCALE GENOMIC DNA]</scope>
    <source>
        <strain evidence="1 2">DSM 26136</strain>
    </source>
</reference>
<evidence type="ECO:0000313" key="2">
    <source>
        <dbReference type="Proteomes" id="UP000196138"/>
    </source>
</evidence>
<dbReference type="InterPro" id="IPR027417">
    <property type="entry name" value="P-loop_NTPase"/>
</dbReference>
<dbReference type="OrthoDB" id="5296079at2"/>
<dbReference type="InterPro" id="IPR052922">
    <property type="entry name" value="Cytidylate_Kinase-2"/>
</dbReference>
<gene>
    <name evidence="1" type="ORF">CCO03_18520</name>
</gene>
<name>A0A1Y0ETH9_9BURK</name>
<evidence type="ECO:0000313" key="1">
    <source>
        <dbReference type="EMBL" id="ARU06975.1"/>
    </source>
</evidence>
<sequence length="181" mass="20385">MQRVLVLGSGGAGKSTLAQTLAARTGLPLVHLDRLYWQPGWVEPPKPAWRATLAQLIAQPAWILDGNYGGTLEDRLAACDTVLLIDVPTHVCLWRIVKRRWLNAGRARPDMAPGCAEKLDWPFVWWVATYRRQRLPALRARLRALPATTRVRVLRHEADLLRWLATLPDERPPSASASLQH</sequence>
<dbReference type="SUPFAM" id="SSF52540">
    <property type="entry name" value="P-loop containing nucleoside triphosphate hydrolases"/>
    <property type="match status" value="1"/>
</dbReference>
<dbReference type="PANTHER" id="PTHR37816">
    <property type="entry name" value="YALI0E33011P"/>
    <property type="match status" value="1"/>
</dbReference>
<organism evidence="1 2">
    <name type="scientific">Comamonas serinivorans</name>
    <dbReference type="NCBI Taxonomy" id="1082851"/>
    <lineage>
        <taxon>Bacteria</taxon>
        <taxon>Pseudomonadati</taxon>
        <taxon>Pseudomonadota</taxon>
        <taxon>Betaproteobacteria</taxon>
        <taxon>Burkholderiales</taxon>
        <taxon>Comamonadaceae</taxon>
        <taxon>Comamonas</taxon>
    </lineage>
</organism>
<keyword evidence="2" id="KW-1185">Reference proteome</keyword>
<dbReference type="Gene3D" id="3.40.50.300">
    <property type="entry name" value="P-loop containing nucleotide triphosphate hydrolases"/>
    <property type="match status" value="1"/>
</dbReference>
<dbReference type="EMBL" id="CP021455">
    <property type="protein sequence ID" value="ARU06975.1"/>
    <property type="molecule type" value="Genomic_DNA"/>
</dbReference>
<dbReference type="PANTHER" id="PTHR37816:SF3">
    <property type="entry name" value="MODULATES DNA TOPOLOGY"/>
    <property type="match status" value="1"/>
</dbReference>
<proteinExistence type="predicted"/>
<evidence type="ECO:0008006" key="3">
    <source>
        <dbReference type="Google" id="ProtNLM"/>
    </source>
</evidence>